<dbReference type="PANTHER" id="PTHR35333:SF3">
    <property type="entry name" value="BETA-LACTAMASE-TYPE TRANSPEPTIDASE FOLD CONTAINING PROTEIN"/>
    <property type="match status" value="1"/>
</dbReference>
<dbReference type="RefSeq" id="WP_425442368.1">
    <property type="nucleotide sequence ID" value="NZ_FOTW01000027.1"/>
</dbReference>
<dbReference type="InterPro" id="IPR000871">
    <property type="entry name" value="Beta-lactam_class-A"/>
</dbReference>
<comment type="similarity">
    <text evidence="2 6">Belongs to the class-A beta-lactamase family.</text>
</comment>
<dbReference type="Gene3D" id="3.40.710.10">
    <property type="entry name" value="DD-peptidase/beta-lactamase superfamily"/>
    <property type="match status" value="1"/>
</dbReference>
<proteinExistence type="inferred from homology"/>
<dbReference type="GO" id="GO:0030655">
    <property type="term" value="P:beta-lactam antibiotic catabolic process"/>
    <property type="evidence" value="ECO:0007669"/>
    <property type="project" value="InterPro"/>
</dbReference>
<dbReference type="InterPro" id="IPR023650">
    <property type="entry name" value="Beta-lactam_class-A_AS"/>
</dbReference>
<keyword evidence="4 6" id="KW-0378">Hydrolase</keyword>
<keyword evidence="5 6" id="KW-0046">Antibiotic resistance</keyword>
<dbReference type="PRINTS" id="PR00118">
    <property type="entry name" value="BLACTAMASEA"/>
</dbReference>
<dbReference type="EMBL" id="FOTW01000027">
    <property type="protein sequence ID" value="SFM66269.1"/>
    <property type="molecule type" value="Genomic_DNA"/>
</dbReference>
<gene>
    <name evidence="8" type="ORF">SAMN02982985_04863</name>
</gene>
<dbReference type="SUPFAM" id="SSF56601">
    <property type="entry name" value="beta-lactamase/transpeptidase-like"/>
    <property type="match status" value="1"/>
</dbReference>
<evidence type="ECO:0000313" key="8">
    <source>
        <dbReference type="EMBL" id="SFM66269.1"/>
    </source>
</evidence>
<evidence type="ECO:0000256" key="4">
    <source>
        <dbReference type="ARBA" id="ARBA00022801"/>
    </source>
</evidence>
<dbReference type="PROSITE" id="PS00146">
    <property type="entry name" value="BETA_LACTAMASE_A"/>
    <property type="match status" value="1"/>
</dbReference>
<dbReference type="InterPro" id="IPR012338">
    <property type="entry name" value="Beta-lactam/transpept-like"/>
</dbReference>
<organism evidence="8 9">
    <name type="scientific">Rugamonas rubra</name>
    <dbReference type="NCBI Taxonomy" id="758825"/>
    <lineage>
        <taxon>Bacteria</taxon>
        <taxon>Pseudomonadati</taxon>
        <taxon>Pseudomonadota</taxon>
        <taxon>Betaproteobacteria</taxon>
        <taxon>Burkholderiales</taxon>
        <taxon>Oxalobacteraceae</taxon>
        <taxon>Telluria group</taxon>
        <taxon>Rugamonas</taxon>
    </lineage>
</organism>
<protein>
    <recommendedName>
        <fullName evidence="3 6">Beta-lactamase</fullName>
        <ecNumber evidence="3 6">3.5.2.6</ecNumber>
    </recommendedName>
</protein>
<dbReference type="GO" id="GO:0008800">
    <property type="term" value="F:beta-lactamase activity"/>
    <property type="evidence" value="ECO:0007669"/>
    <property type="project" value="UniProtKB-UniRule"/>
</dbReference>
<evidence type="ECO:0000259" key="7">
    <source>
        <dbReference type="Pfam" id="PF13354"/>
    </source>
</evidence>
<evidence type="ECO:0000313" key="9">
    <source>
        <dbReference type="Proteomes" id="UP000199470"/>
    </source>
</evidence>
<reference evidence="8 9" key="1">
    <citation type="submission" date="2016-10" db="EMBL/GenBank/DDBJ databases">
        <authorList>
            <person name="de Groot N.N."/>
        </authorList>
    </citation>
    <scope>NUCLEOTIDE SEQUENCE [LARGE SCALE GENOMIC DNA]</scope>
    <source>
        <strain evidence="8 9">ATCC 43154</strain>
    </source>
</reference>
<feature type="domain" description="Beta-lactamase class A catalytic" evidence="7">
    <location>
        <begin position="54"/>
        <end position="271"/>
    </location>
</feature>
<dbReference type="Pfam" id="PF13354">
    <property type="entry name" value="Beta-lactamase2"/>
    <property type="match status" value="1"/>
</dbReference>
<dbReference type="GO" id="GO:0046677">
    <property type="term" value="P:response to antibiotic"/>
    <property type="evidence" value="ECO:0007669"/>
    <property type="project" value="UniProtKB-UniRule"/>
</dbReference>
<dbReference type="Proteomes" id="UP000199470">
    <property type="component" value="Unassembled WGS sequence"/>
</dbReference>
<dbReference type="STRING" id="758825.SAMN02982985_04863"/>
<dbReference type="PANTHER" id="PTHR35333">
    <property type="entry name" value="BETA-LACTAMASE"/>
    <property type="match status" value="1"/>
</dbReference>
<evidence type="ECO:0000256" key="3">
    <source>
        <dbReference type="ARBA" id="ARBA00012865"/>
    </source>
</evidence>
<sequence>MTIIHSPRRRSLLLAATSLPLLGACTTWGPKDLGADTAEARLAALESGWGGRLGVFAIDTANERSIGFRAGERFAFCSTFKVMLAAAVLERSKQVPDLLQQRIKYAKSELVNYSPITEDHVEDGMSVAELCAAGIQYSDNTAANLLIKLLGGTAAVTAYARAIGDQEFRLDRWETELNTAIPGDPRDTTTPAAMGRSLRRLAVGEALPAPLRAQLQDWMRGNTTGDARIRAGVPAGWQVGDKTGTGDYASANDIGVVWPPQRAPIVLAVYTAQADKDAKANSEVIAAATRIVLEHLA</sequence>
<comment type="catalytic activity">
    <reaction evidence="1 6">
        <text>a beta-lactam + H2O = a substituted beta-amino acid</text>
        <dbReference type="Rhea" id="RHEA:20401"/>
        <dbReference type="ChEBI" id="CHEBI:15377"/>
        <dbReference type="ChEBI" id="CHEBI:35627"/>
        <dbReference type="ChEBI" id="CHEBI:140347"/>
        <dbReference type="EC" id="3.5.2.6"/>
    </reaction>
</comment>
<dbReference type="EC" id="3.5.2.6" evidence="3 6"/>
<name>A0A1I4SPD7_9BURK</name>
<dbReference type="InterPro" id="IPR045155">
    <property type="entry name" value="Beta-lactam_cat"/>
</dbReference>
<dbReference type="NCBIfam" id="NF033103">
    <property type="entry name" value="bla_class_A"/>
    <property type="match status" value="1"/>
</dbReference>
<dbReference type="AlphaFoldDB" id="A0A1I4SPD7"/>
<keyword evidence="9" id="KW-1185">Reference proteome</keyword>
<evidence type="ECO:0000256" key="2">
    <source>
        <dbReference type="ARBA" id="ARBA00009009"/>
    </source>
</evidence>
<evidence type="ECO:0000256" key="1">
    <source>
        <dbReference type="ARBA" id="ARBA00001526"/>
    </source>
</evidence>
<evidence type="ECO:0000256" key="5">
    <source>
        <dbReference type="ARBA" id="ARBA00023251"/>
    </source>
</evidence>
<accession>A0A1I4SPD7</accession>
<evidence type="ECO:0000256" key="6">
    <source>
        <dbReference type="RuleBase" id="RU361140"/>
    </source>
</evidence>